<dbReference type="GO" id="GO:0016301">
    <property type="term" value="F:kinase activity"/>
    <property type="evidence" value="ECO:0007669"/>
    <property type="project" value="UniProtKB-UniRule"/>
</dbReference>
<dbReference type="Proteomes" id="UP000199149">
    <property type="component" value="Unassembled WGS sequence"/>
</dbReference>
<reference evidence="4" key="1">
    <citation type="submission" date="2016-10" db="EMBL/GenBank/DDBJ databases">
        <authorList>
            <person name="Varghese N."/>
            <person name="Submissions S."/>
        </authorList>
    </citation>
    <scope>NUCLEOTIDE SEQUENCE [LARGE SCALE GENOMIC DNA]</scope>
    <source>
        <strain evidence="4">XJ109</strain>
    </source>
</reference>
<name>A0A1I5A1H4_9FLAO</name>
<dbReference type="AlphaFoldDB" id="A0A1I5A1H4"/>
<dbReference type="EMBL" id="FOUZ01000015">
    <property type="protein sequence ID" value="SFN56324.1"/>
    <property type="molecule type" value="Genomic_DNA"/>
</dbReference>
<dbReference type="SUPFAM" id="SSF56112">
    <property type="entry name" value="Protein kinase-like (PK-like)"/>
    <property type="match status" value="1"/>
</dbReference>
<evidence type="ECO:0000313" key="3">
    <source>
        <dbReference type="EMBL" id="SFN56324.1"/>
    </source>
</evidence>
<dbReference type="PANTHER" id="PTHR12149:SF8">
    <property type="entry name" value="PROTEIN-RIBULOSAMINE 3-KINASE"/>
    <property type="match status" value="1"/>
</dbReference>
<comment type="similarity">
    <text evidence="1 2">Belongs to the fructosamine kinase family.</text>
</comment>
<accession>A0A1I5A1H4</accession>
<sequence>MGYNFLYDIFMNEILERLKQLDLDIDNIVPIKGGDINDAFRLESFNKKYFLKLNTANNFPDLFKKEARALDTIRKTETFYTPNVLNVGETDNNFQYLILEWIETAEPTLVNWENLGRNLAKFHQNTNDKFGWNEDNYISIVVQPNNFTTSWSDFYTNNRIIPMMKLLQNKQLITTKEVKAATRLCQQLDNIFPVEKPTLIHGDFWNGNILATKDGEFAVVDPAIYYGHREMDLAIAKLFGGFDDTFFDAYQEISPLENNHEERLPIAQLFPLLIHAYLFEGYYVKDVQTILKKF</sequence>
<gene>
    <name evidence="3" type="ORF">SAMN05421738_11524</name>
</gene>
<proteinExistence type="inferred from homology"/>
<evidence type="ECO:0000313" key="4">
    <source>
        <dbReference type="Proteomes" id="UP000199149"/>
    </source>
</evidence>
<dbReference type="PIRSF" id="PIRSF006221">
    <property type="entry name" value="Ketosamine-3-kinase"/>
    <property type="match status" value="1"/>
</dbReference>
<protein>
    <submittedName>
        <fullName evidence="3">Fructosamine-3-kinase</fullName>
    </submittedName>
</protein>
<keyword evidence="4" id="KW-1185">Reference proteome</keyword>
<dbReference type="InterPro" id="IPR011009">
    <property type="entry name" value="Kinase-like_dom_sf"/>
</dbReference>
<dbReference type="Pfam" id="PF03881">
    <property type="entry name" value="Fructosamin_kin"/>
    <property type="match status" value="1"/>
</dbReference>
<keyword evidence="2" id="KW-0808">Transferase</keyword>
<organism evidence="3 4">
    <name type="scientific">Algoriella xinjiangensis</name>
    <dbReference type="NCBI Taxonomy" id="684065"/>
    <lineage>
        <taxon>Bacteria</taxon>
        <taxon>Pseudomonadati</taxon>
        <taxon>Bacteroidota</taxon>
        <taxon>Flavobacteriia</taxon>
        <taxon>Flavobacteriales</taxon>
        <taxon>Weeksellaceae</taxon>
        <taxon>Algoriella</taxon>
    </lineage>
</organism>
<evidence type="ECO:0000256" key="1">
    <source>
        <dbReference type="ARBA" id="ARBA00009460"/>
    </source>
</evidence>
<evidence type="ECO:0000256" key="2">
    <source>
        <dbReference type="PIRNR" id="PIRNR006221"/>
    </source>
</evidence>
<dbReference type="InterPro" id="IPR016477">
    <property type="entry name" value="Fructo-/Ketosamine-3-kinase"/>
</dbReference>
<dbReference type="Gene3D" id="3.90.1200.10">
    <property type="match status" value="1"/>
</dbReference>
<dbReference type="Gene3D" id="3.30.200.20">
    <property type="entry name" value="Phosphorylase Kinase, domain 1"/>
    <property type="match status" value="1"/>
</dbReference>
<dbReference type="PANTHER" id="PTHR12149">
    <property type="entry name" value="FRUCTOSAMINE 3 KINASE-RELATED PROTEIN"/>
    <property type="match status" value="1"/>
</dbReference>
<keyword evidence="2 3" id="KW-0418">Kinase</keyword>
<dbReference type="STRING" id="684065.SAMN05421738_11524"/>